<feature type="domain" description="Beta-ketoacyl-[acyl-carrier-protein] synthase III C-terminal" evidence="3">
    <location>
        <begin position="242"/>
        <end position="331"/>
    </location>
</feature>
<dbReference type="Pfam" id="PF08545">
    <property type="entry name" value="ACP_syn_III"/>
    <property type="match status" value="1"/>
</dbReference>
<evidence type="ECO:0000256" key="2">
    <source>
        <dbReference type="ARBA" id="ARBA00023315"/>
    </source>
</evidence>
<evidence type="ECO:0000259" key="3">
    <source>
        <dbReference type="Pfam" id="PF08541"/>
    </source>
</evidence>
<evidence type="ECO:0000259" key="4">
    <source>
        <dbReference type="Pfam" id="PF08545"/>
    </source>
</evidence>
<dbReference type="EMBL" id="CP012159">
    <property type="protein sequence ID" value="AKT39012.1"/>
    <property type="molecule type" value="Genomic_DNA"/>
</dbReference>
<dbReference type="KEGG" id="ccro:CMC5_031580"/>
<protein>
    <submittedName>
        <fullName evidence="5">3-ketoacyl-ACP synthase</fullName>
    </submittedName>
</protein>
<dbReference type="InterPro" id="IPR016039">
    <property type="entry name" value="Thiolase-like"/>
</dbReference>
<dbReference type="PANTHER" id="PTHR34069:SF2">
    <property type="entry name" value="BETA-KETOACYL-[ACYL-CARRIER-PROTEIN] SYNTHASE III"/>
    <property type="match status" value="1"/>
</dbReference>
<evidence type="ECO:0000313" key="5">
    <source>
        <dbReference type="EMBL" id="AKT39012.1"/>
    </source>
</evidence>
<dbReference type="CDD" id="cd00830">
    <property type="entry name" value="KAS_III"/>
    <property type="match status" value="1"/>
</dbReference>
<evidence type="ECO:0000256" key="1">
    <source>
        <dbReference type="ARBA" id="ARBA00022679"/>
    </source>
</evidence>
<dbReference type="InterPro" id="IPR013751">
    <property type="entry name" value="ACP_syn_III_N"/>
</dbReference>
<dbReference type="Pfam" id="PF08541">
    <property type="entry name" value="ACP_syn_III_C"/>
    <property type="match status" value="1"/>
</dbReference>
<proteinExistence type="predicted"/>
<feature type="domain" description="Beta-ketoacyl-[acyl-carrier-protein] synthase III N-terminal" evidence="4">
    <location>
        <begin position="111"/>
        <end position="189"/>
    </location>
</feature>
<dbReference type="PANTHER" id="PTHR34069">
    <property type="entry name" value="3-OXOACYL-[ACYL-CARRIER-PROTEIN] SYNTHASE 3"/>
    <property type="match status" value="1"/>
</dbReference>
<dbReference type="NCBIfam" id="NF006829">
    <property type="entry name" value="PRK09352.1"/>
    <property type="match status" value="1"/>
</dbReference>
<gene>
    <name evidence="5" type="ORF">CMC5_031580</name>
</gene>
<evidence type="ECO:0000313" key="6">
    <source>
        <dbReference type="Proteomes" id="UP000067626"/>
    </source>
</evidence>
<keyword evidence="2" id="KW-0012">Acyltransferase</keyword>
<dbReference type="Proteomes" id="UP000067626">
    <property type="component" value="Chromosome"/>
</dbReference>
<keyword evidence="1" id="KW-0808">Transferase</keyword>
<dbReference type="PATRIC" id="fig|52.7.peg.3468"/>
<dbReference type="AlphaFoldDB" id="A0A0K1EE96"/>
<reference evidence="5 6" key="1">
    <citation type="submission" date="2015-07" db="EMBL/GenBank/DDBJ databases">
        <title>Genome analysis of myxobacterium Chondromyces crocatus Cm c5 reveals a high potential for natural compound synthesis and the genetic basis for the loss of fruiting body formation.</title>
        <authorList>
            <person name="Zaburannyi N."/>
            <person name="Bunk B."/>
            <person name="Maier J."/>
            <person name="Overmann J."/>
            <person name="Mueller R."/>
        </authorList>
    </citation>
    <scope>NUCLEOTIDE SEQUENCE [LARGE SCALE GENOMIC DNA]</scope>
    <source>
        <strain evidence="5 6">Cm c5</strain>
    </source>
</reference>
<dbReference type="STRING" id="52.CMC5_031580"/>
<organism evidence="5 6">
    <name type="scientific">Chondromyces crocatus</name>
    <dbReference type="NCBI Taxonomy" id="52"/>
    <lineage>
        <taxon>Bacteria</taxon>
        <taxon>Pseudomonadati</taxon>
        <taxon>Myxococcota</taxon>
        <taxon>Polyangia</taxon>
        <taxon>Polyangiales</taxon>
        <taxon>Polyangiaceae</taxon>
        <taxon>Chondromyces</taxon>
    </lineage>
</organism>
<dbReference type="RefSeq" id="WP_245678453.1">
    <property type="nucleotide sequence ID" value="NZ_CP012159.1"/>
</dbReference>
<dbReference type="GO" id="GO:0004315">
    <property type="term" value="F:3-oxoacyl-[acyl-carrier-protein] synthase activity"/>
    <property type="evidence" value="ECO:0007669"/>
    <property type="project" value="InterPro"/>
</dbReference>
<dbReference type="GO" id="GO:0006633">
    <property type="term" value="P:fatty acid biosynthetic process"/>
    <property type="evidence" value="ECO:0007669"/>
    <property type="project" value="InterPro"/>
</dbReference>
<sequence>MSTGRFAAIAGTGRYVPERVMTNADVEALLGESVDAWLRERVGIIERHVMSDQETTSDLAAAAARQALERAGVAPEDLDLIIVASDTPDYLSPGTASPLQSKLGARKAGTFDVNCACASWVTALDVGAKTIVADPDYNNVLVVGAYGMTRYVDWKDKYTCTLFADGAGAVVLRASTEPGVFAARLSAHGDFHDALGIYTGGTARPATVEEVTTRGKPRVQFVRKFPATFNSEHWPPLVHGALRKAGLGLDDIQLFLFTQLNLRTIEGMMGILEQPIEKAHWIMDKWGYTGSACIPMALDDAAQQGKIKRGDNIVLCASGGGIAMGAAVVRWTL</sequence>
<accession>A0A0K1EE96</accession>
<dbReference type="GO" id="GO:0044550">
    <property type="term" value="P:secondary metabolite biosynthetic process"/>
    <property type="evidence" value="ECO:0007669"/>
    <property type="project" value="TreeGrafter"/>
</dbReference>
<keyword evidence="6" id="KW-1185">Reference proteome</keyword>
<dbReference type="SUPFAM" id="SSF53901">
    <property type="entry name" value="Thiolase-like"/>
    <property type="match status" value="1"/>
</dbReference>
<dbReference type="Gene3D" id="3.40.47.10">
    <property type="match status" value="1"/>
</dbReference>
<name>A0A0K1EE96_CHOCO</name>
<dbReference type="InterPro" id="IPR013747">
    <property type="entry name" value="ACP_syn_III_C"/>
</dbReference>